<reference evidence="9 10" key="2">
    <citation type="submission" date="2019-05" db="EMBL/GenBank/DDBJ databases">
        <title>Glycomyces buryatensis sp. nov.</title>
        <authorList>
            <person name="Nikitina E."/>
        </authorList>
    </citation>
    <scope>NUCLEOTIDE SEQUENCE [LARGE SCALE GENOMIC DNA]</scope>
    <source>
        <strain evidence="9 10">18</strain>
    </source>
</reference>
<dbReference type="Proteomes" id="UP000308760">
    <property type="component" value="Unassembled WGS sequence"/>
</dbReference>
<evidence type="ECO:0000256" key="2">
    <source>
        <dbReference type="ARBA" id="ARBA00023152"/>
    </source>
</evidence>
<protein>
    <recommendedName>
        <fullName evidence="7">2,3-bisphosphoglycerate-dependent phosphoglycerate mutase</fullName>
        <ecNumber evidence="7">5.4.2.11</ecNumber>
    </recommendedName>
</protein>
<feature type="region of interest" description="Disordered" evidence="8">
    <location>
        <begin position="1"/>
        <end position="43"/>
    </location>
</feature>
<evidence type="ECO:0000256" key="7">
    <source>
        <dbReference type="RuleBase" id="RU004512"/>
    </source>
</evidence>
<dbReference type="InterPro" id="IPR001345">
    <property type="entry name" value="PG/BPGM_mutase_AS"/>
</dbReference>
<feature type="binding site" evidence="5">
    <location>
        <begin position="95"/>
        <end position="102"/>
    </location>
    <ligand>
        <name>substrate</name>
    </ligand>
</feature>
<dbReference type="UniPathway" id="UPA00109">
    <property type="reaction ID" value="UER00186"/>
</dbReference>
<accession>A0A4S8QL82</accession>
<dbReference type="SUPFAM" id="SSF53254">
    <property type="entry name" value="Phosphoglycerate mutase-like"/>
    <property type="match status" value="1"/>
</dbReference>
<dbReference type="PANTHER" id="PTHR11931">
    <property type="entry name" value="PHOSPHOGLYCERATE MUTASE"/>
    <property type="match status" value="1"/>
</dbReference>
<gene>
    <name evidence="9" type="ORF">FAB82_11190</name>
</gene>
<comment type="caution">
    <text evidence="9">The sequence shown here is derived from an EMBL/GenBank/DDBJ whole genome shotgun (WGS) entry which is preliminary data.</text>
</comment>
<reference evidence="10" key="1">
    <citation type="submission" date="2019-04" db="EMBL/GenBank/DDBJ databases">
        <title>Nocardioides xinjiangensis sp. nov.</title>
        <authorList>
            <person name="Liu S."/>
        </authorList>
    </citation>
    <scope>NUCLEOTIDE SEQUENCE [LARGE SCALE GENOMIC DNA]</scope>
    <source>
        <strain evidence="10">18</strain>
    </source>
</reference>
<evidence type="ECO:0000256" key="8">
    <source>
        <dbReference type="SAM" id="MobiDB-lite"/>
    </source>
</evidence>
<name>A0A4S8QL82_9ACTN</name>
<keyword evidence="2" id="KW-0324">Glycolysis</keyword>
<evidence type="ECO:0000256" key="5">
    <source>
        <dbReference type="PIRSR" id="PIRSR613078-2"/>
    </source>
</evidence>
<proteinExistence type="inferred from homology"/>
<dbReference type="InterPro" id="IPR005952">
    <property type="entry name" value="Phosphogly_mut1"/>
</dbReference>
<dbReference type="Gene3D" id="3.40.50.1240">
    <property type="entry name" value="Phosphoglycerate mutase-like"/>
    <property type="match status" value="1"/>
</dbReference>
<keyword evidence="10" id="KW-1185">Reference proteome</keyword>
<feature type="active site" description="Tele-phosphohistidine intermediate" evidence="4">
    <location>
        <position position="96"/>
    </location>
</feature>
<feature type="binding site" evidence="5">
    <location>
        <begin position="108"/>
        <end position="109"/>
    </location>
    <ligand>
        <name>substrate</name>
    </ligand>
</feature>
<dbReference type="GO" id="GO:0004619">
    <property type="term" value="F:phosphoglycerate mutase activity"/>
    <property type="evidence" value="ECO:0007669"/>
    <property type="project" value="UniProtKB-EC"/>
</dbReference>
<keyword evidence="3 9" id="KW-0413">Isomerase</keyword>
<dbReference type="Pfam" id="PF00300">
    <property type="entry name" value="His_Phos_1"/>
    <property type="match status" value="1"/>
</dbReference>
<dbReference type="EMBL" id="STGY01000043">
    <property type="protein sequence ID" value="THV41484.1"/>
    <property type="molecule type" value="Genomic_DNA"/>
</dbReference>
<feature type="compositionally biased region" description="Basic and acidic residues" evidence="8">
    <location>
        <begin position="28"/>
        <end position="39"/>
    </location>
</feature>
<comment type="catalytic activity">
    <reaction evidence="7">
        <text>(2R)-2-phosphoglycerate = (2R)-3-phosphoglycerate</text>
        <dbReference type="Rhea" id="RHEA:15901"/>
        <dbReference type="ChEBI" id="CHEBI:58272"/>
        <dbReference type="ChEBI" id="CHEBI:58289"/>
        <dbReference type="EC" id="5.4.2.11"/>
    </reaction>
</comment>
<sequence>MGDDPCCPDGGSPRRRSIWPAAGGPERNAVDRDRRKRDGSAGAAQCRPASCGLLRGQGGSGDISHQAADLRRAALWRRGSHPRRGEQVTYLAIVRHGQTEWNRIGVFTGWADEGLTEQGHLDSKTAGMALADTGVQWDTVYVSTLRRSVETATVALAEFGHRPTTHIVDWLINERHVGDLEGARHADLAAMHGADRVAQWRWGFDDRPPLIDVDDPRQAVHRSRHPELGMSIPRGESMSDVMARVRPWLTEAQEAVAASVNVVAFTHGTTFRAIRALVEGVAPKDVHQMQPANGSLAMYQMSNRRLLPAAMAPTTQEER</sequence>
<comment type="function">
    <text evidence="7">Catalyzes the interconversion of 2-phosphoglycerate and 3-phosphoglycerate.</text>
</comment>
<comment type="pathway">
    <text evidence="7">Carbohydrate degradation; glycolysis; pyruvate from D-glyceraldehyde 3-phosphate: step 3/5.</text>
</comment>
<evidence type="ECO:0000256" key="6">
    <source>
        <dbReference type="PIRSR" id="PIRSR613078-3"/>
    </source>
</evidence>
<dbReference type="InterPro" id="IPR013078">
    <property type="entry name" value="His_Pase_superF_clade-1"/>
</dbReference>
<dbReference type="NCBIfam" id="TIGR01258">
    <property type="entry name" value="pgm_1"/>
    <property type="match status" value="1"/>
</dbReference>
<feature type="site" description="Transition state stabilizer" evidence="6">
    <location>
        <position position="267"/>
    </location>
</feature>
<evidence type="ECO:0000256" key="4">
    <source>
        <dbReference type="PIRSR" id="PIRSR613078-1"/>
    </source>
</evidence>
<dbReference type="GO" id="GO:0006096">
    <property type="term" value="P:glycolytic process"/>
    <property type="evidence" value="ECO:0007669"/>
    <property type="project" value="UniProtKB-UniPathway"/>
</dbReference>
<dbReference type="InterPro" id="IPR029033">
    <property type="entry name" value="His_PPase_superfam"/>
</dbReference>
<feature type="binding site" evidence="5">
    <location>
        <position position="147"/>
    </location>
    <ligand>
        <name>substrate</name>
    </ligand>
</feature>
<evidence type="ECO:0000256" key="1">
    <source>
        <dbReference type="ARBA" id="ARBA00006717"/>
    </source>
</evidence>
<organism evidence="9 10">
    <name type="scientific">Glycomyces buryatensis</name>
    <dbReference type="NCBI Taxonomy" id="2570927"/>
    <lineage>
        <taxon>Bacteria</taxon>
        <taxon>Bacillati</taxon>
        <taxon>Actinomycetota</taxon>
        <taxon>Actinomycetes</taxon>
        <taxon>Glycomycetales</taxon>
        <taxon>Glycomycetaceae</taxon>
        <taxon>Glycomyces</taxon>
    </lineage>
</organism>
<dbReference type="OrthoDB" id="9781415at2"/>
<feature type="active site" description="Proton donor/acceptor" evidence="4">
    <location>
        <position position="174"/>
    </location>
</feature>
<dbReference type="CDD" id="cd07067">
    <property type="entry name" value="HP_PGM_like"/>
    <property type="match status" value="1"/>
</dbReference>
<evidence type="ECO:0000313" key="10">
    <source>
        <dbReference type="Proteomes" id="UP000308760"/>
    </source>
</evidence>
<dbReference type="EC" id="5.4.2.11" evidence="7"/>
<comment type="similarity">
    <text evidence="1">Belongs to the phosphoglycerate mutase family. BPG-dependent PGAM subfamily.</text>
</comment>
<dbReference type="AlphaFoldDB" id="A0A4S8QL82"/>
<evidence type="ECO:0000313" key="9">
    <source>
        <dbReference type="EMBL" id="THV41484.1"/>
    </source>
</evidence>
<evidence type="ECO:0000256" key="3">
    <source>
        <dbReference type="ARBA" id="ARBA00023235"/>
    </source>
</evidence>
<dbReference type="PROSITE" id="PS00175">
    <property type="entry name" value="PG_MUTASE"/>
    <property type="match status" value="1"/>
</dbReference>
<dbReference type="SMART" id="SM00855">
    <property type="entry name" value="PGAM"/>
    <property type="match status" value="1"/>
</dbReference>